<keyword evidence="2" id="KW-1185">Reference proteome</keyword>
<gene>
    <name evidence="1" type="ORF">V2E24_00080</name>
</gene>
<reference evidence="1" key="1">
    <citation type="submission" date="2024-01" db="EMBL/GenBank/DDBJ databases">
        <title>Genome sequence of Mycoplasma ciconiae type strain DSM 25251.</title>
        <authorList>
            <person name="Spergser J."/>
        </authorList>
    </citation>
    <scope>NUCLEOTIDE SEQUENCE [LARGE SCALE GENOMIC DNA]</scope>
    <source>
        <strain evidence="1">DSM 25251</strain>
    </source>
</reference>
<dbReference type="EMBL" id="JAZDWZ010000001">
    <property type="protein sequence ID" value="MEE3927976.1"/>
    <property type="molecule type" value="Genomic_DNA"/>
</dbReference>
<accession>A0ABU7MLQ5</accession>
<sequence length="148" mass="17623">MRESDIKEIEKKYSLENIDTYNLEDLASLSLITDSAFKNIINKFSQEYNINIKLNNSKIPISEYDVNSKTQKLSNLNNDLLKLEFLLEYLKYDFELLKIDIEQNDFFLDTYKFSSNEFNQILNLIKKQELVEKKKKNTSEIKVKQVYI</sequence>
<comment type="caution">
    <text evidence="1">The sequence shown here is derived from an EMBL/GenBank/DDBJ whole genome shotgun (WGS) entry which is preliminary data.</text>
</comment>
<organism evidence="1 2">
    <name type="scientific">Mycoplasmopsis ciconiae</name>
    <dbReference type="NCBI Taxonomy" id="561067"/>
    <lineage>
        <taxon>Bacteria</taxon>
        <taxon>Bacillati</taxon>
        <taxon>Mycoplasmatota</taxon>
        <taxon>Mycoplasmoidales</taxon>
        <taxon>Metamycoplasmataceae</taxon>
        <taxon>Mycoplasmopsis</taxon>
    </lineage>
</organism>
<dbReference type="Proteomes" id="UP001344817">
    <property type="component" value="Unassembled WGS sequence"/>
</dbReference>
<evidence type="ECO:0000313" key="2">
    <source>
        <dbReference type="Proteomes" id="UP001344817"/>
    </source>
</evidence>
<name>A0ABU7MLQ5_9BACT</name>
<protein>
    <submittedName>
        <fullName evidence="1">Uncharacterized protein</fullName>
    </submittedName>
</protein>
<proteinExistence type="predicted"/>
<evidence type="ECO:0000313" key="1">
    <source>
        <dbReference type="EMBL" id="MEE3927976.1"/>
    </source>
</evidence>
<dbReference type="RefSeq" id="WP_330500391.1">
    <property type="nucleotide sequence ID" value="NZ_JAZDWZ010000001.1"/>
</dbReference>